<proteinExistence type="predicted"/>
<evidence type="ECO:0000313" key="2">
    <source>
        <dbReference type="Proteomes" id="UP000653343"/>
    </source>
</evidence>
<protein>
    <submittedName>
        <fullName evidence="1">Uncharacterized protein</fullName>
    </submittedName>
</protein>
<sequence>MLMKSAILSEMCERLNSNATNYTVFLQSYQVTAMAGESSDNRVSSVLGAEVLAVEFQEVTEDEIVAEIQDSLMFSGDTGAGPDAEVVASVEFSNCLDELLAEVRKQAKAANKIERFWLKTGHPAYPVFWDFALLFSRTDASFVIIGSASD</sequence>
<dbReference type="EMBL" id="BMYU01000001">
    <property type="protein sequence ID" value="GGX31321.1"/>
    <property type="molecule type" value="Genomic_DNA"/>
</dbReference>
<keyword evidence="2" id="KW-1185">Reference proteome</keyword>
<gene>
    <name evidence="1" type="ORF">GCM10010946_05540</name>
</gene>
<name>A0ABQ2XTI0_9BURK</name>
<dbReference type="RefSeq" id="WP_229792993.1">
    <property type="nucleotide sequence ID" value="NZ_BMYU01000001.1"/>
</dbReference>
<dbReference type="Proteomes" id="UP000653343">
    <property type="component" value="Unassembled WGS sequence"/>
</dbReference>
<organism evidence="1 2">
    <name type="scientific">Undibacterium squillarum</name>
    <dbReference type="NCBI Taxonomy" id="1131567"/>
    <lineage>
        <taxon>Bacteria</taxon>
        <taxon>Pseudomonadati</taxon>
        <taxon>Pseudomonadota</taxon>
        <taxon>Betaproteobacteria</taxon>
        <taxon>Burkholderiales</taxon>
        <taxon>Oxalobacteraceae</taxon>
        <taxon>Undibacterium</taxon>
    </lineage>
</organism>
<comment type="caution">
    <text evidence="1">The sequence shown here is derived from an EMBL/GenBank/DDBJ whole genome shotgun (WGS) entry which is preliminary data.</text>
</comment>
<reference evidence="2" key="1">
    <citation type="journal article" date="2019" name="Int. J. Syst. Evol. Microbiol.">
        <title>The Global Catalogue of Microorganisms (GCM) 10K type strain sequencing project: providing services to taxonomists for standard genome sequencing and annotation.</title>
        <authorList>
            <consortium name="The Broad Institute Genomics Platform"/>
            <consortium name="The Broad Institute Genome Sequencing Center for Infectious Disease"/>
            <person name="Wu L."/>
            <person name="Ma J."/>
        </authorList>
    </citation>
    <scope>NUCLEOTIDE SEQUENCE [LARGE SCALE GENOMIC DNA]</scope>
    <source>
        <strain evidence="2">KCTC 23917</strain>
    </source>
</reference>
<accession>A0ABQ2XTI0</accession>
<evidence type="ECO:0000313" key="1">
    <source>
        <dbReference type="EMBL" id="GGX31321.1"/>
    </source>
</evidence>